<evidence type="ECO:0008006" key="3">
    <source>
        <dbReference type="Google" id="ProtNLM"/>
    </source>
</evidence>
<reference evidence="1 2" key="1">
    <citation type="journal article" date="2018" name="Environ. Microbiol.">
        <title>Novel energy conservation strategies and behaviour of Pelotomaculum schinkii driving syntrophic propionate catabolism.</title>
        <authorList>
            <person name="Hidalgo-Ahumada C.A.P."/>
            <person name="Nobu M.K."/>
            <person name="Narihiro T."/>
            <person name="Tamaki H."/>
            <person name="Liu W.T."/>
            <person name="Kamagata Y."/>
            <person name="Stams A.J.M."/>
            <person name="Imachi H."/>
            <person name="Sousa D.Z."/>
        </authorList>
    </citation>
    <scope>NUCLEOTIDE SEQUENCE [LARGE SCALE GENOMIC DNA]</scope>
    <source>
        <strain evidence="1 2">MGP</strain>
    </source>
</reference>
<dbReference type="OrthoDB" id="1808585at2"/>
<accession>A0A4Y7RVQ7</accession>
<keyword evidence="2" id="KW-1185">Reference proteome</keyword>
<dbReference type="AlphaFoldDB" id="A0A4Y7RVQ7"/>
<name>A0A4Y7RVQ7_9FIRM</name>
<dbReference type="RefSeq" id="WP_134212514.1">
    <property type="nucleotide sequence ID" value="NZ_QFFZ01000004.1"/>
</dbReference>
<evidence type="ECO:0000313" key="2">
    <source>
        <dbReference type="Proteomes" id="UP000297597"/>
    </source>
</evidence>
<evidence type="ECO:0000313" key="1">
    <source>
        <dbReference type="EMBL" id="TEB12991.1"/>
    </source>
</evidence>
<dbReference type="Gene3D" id="3.40.30.30">
    <property type="entry name" value="Hypothetical protein sa0798"/>
    <property type="match status" value="1"/>
</dbReference>
<comment type="caution">
    <text evidence="1">The sequence shown here is derived from an EMBL/GenBank/DDBJ whole genome shotgun (WGS) entry which is preliminary data.</text>
</comment>
<dbReference type="Proteomes" id="UP000297597">
    <property type="component" value="Unassembled WGS sequence"/>
</dbReference>
<gene>
    <name evidence="1" type="ORF">Pmgp_00629</name>
</gene>
<proteinExistence type="predicted"/>
<protein>
    <recommendedName>
        <fullName evidence="3">Thioredoxin-like fold domain-containing protein</fullName>
    </recommendedName>
</protein>
<dbReference type="EMBL" id="QFFZ01000004">
    <property type="protein sequence ID" value="TEB12991.1"/>
    <property type="molecule type" value="Genomic_DNA"/>
</dbReference>
<sequence>MKKVTVTIFGAYAPPCGDCETEPNAAACSCSTIDIMRKEAEHLEKLLKQKHGDIIEFAYVDVAGEEFKNYPGIEKVKENYQLPLTVLDGKPLLQGGVSFKKVSEAINQKLNPQ</sequence>
<dbReference type="InterPro" id="IPR038218">
    <property type="entry name" value="YuzD-like_sp"/>
</dbReference>
<organism evidence="1 2">
    <name type="scientific">Pelotomaculum propionicicum</name>
    <dbReference type="NCBI Taxonomy" id="258475"/>
    <lineage>
        <taxon>Bacteria</taxon>
        <taxon>Bacillati</taxon>
        <taxon>Bacillota</taxon>
        <taxon>Clostridia</taxon>
        <taxon>Eubacteriales</taxon>
        <taxon>Desulfotomaculaceae</taxon>
        <taxon>Pelotomaculum</taxon>
    </lineage>
</organism>